<gene>
    <name evidence="1" type="primary">WBGene00096287</name>
</gene>
<dbReference type="AlphaFoldDB" id="A0A2A6BMI7"/>
<sequence length="183" mass="20637">MNNPPPRNATPRAVPSTYFFEHDTTDLEAKYSQYALMNNEEEELVPTRKLSAYVADGLRSWLPVTQFPQYHLAHIQDVAVHPPPLTLDLTASRASPISAHTLKAHINSLPEGEYEPRIVDGSMYFIPLDSEDVKTARDDGNRVTQSPFQFTKVDKYNCNTAEDIVTGQINLSMTDLQRQFATL</sequence>
<reference evidence="1" key="2">
    <citation type="submission" date="2022-06" db="UniProtKB">
        <authorList>
            <consortium name="EnsemblMetazoa"/>
        </authorList>
    </citation>
    <scope>IDENTIFICATION</scope>
    <source>
        <strain evidence="1">PS312</strain>
    </source>
</reference>
<reference evidence="2" key="1">
    <citation type="journal article" date="2008" name="Nat. Genet.">
        <title>The Pristionchus pacificus genome provides a unique perspective on nematode lifestyle and parasitism.</title>
        <authorList>
            <person name="Dieterich C."/>
            <person name="Clifton S.W."/>
            <person name="Schuster L.N."/>
            <person name="Chinwalla A."/>
            <person name="Delehaunty K."/>
            <person name="Dinkelacker I."/>
            <person name="Fulton L."/>
            <person name="Fulton R."/>
            <person name="Godfrey J."/>
            <person name="Minx P."/>
            <person name="Mitreva M."/>
            <person name="Roeseler W."/>
            <person name="Tian H."/>
            <person name="Witte H."/>
            <person name="Yang S.P."/>
            <person name="Wilson R.K."/>
            <person name="Sommer R.J."/>
        </authorList>
    </citation>
    <scope>NUCLEOTIDE SEQUENCE [LARGE SCALE GENOMIC DNA]</scope>
    <source>
        <strain evidence="2">PS312</strain>
    </source>
</reference>
<evidence type="ECO:0000313" key="2">
    <source>
        <dbReference type="Proteomes" id="UP000005239"/>
    </source>
</evidence>
<accession>A0A8R1Y8Q7</accession>
<organism evidence="1 2">
    <name type="scientific">Pristionchus pacificus</name>
    <name type="common">Parasitic nematode worm</name>
    <dbReference type="NCBI Taxonomy" id="54126"/>
    <lineage>
        <taxon>Eukaryota</taxon>
        <taxon>Metazoa</taxon>
        <taxon>Ecdysozoa</taxon>
        <taxon>Nematoda</taxon>
        <taxon>Chromadorea</taxon>
        <taxon>Rhabditida</taxon>
        <taxon>Rhabditina</taxon>
        <taxon>Diplogasteromorpha</taxon>
        <taxon>Diplogasteroidea</taxon>
        <taxon>Neodiplogasteridae</taxon>
        <taxon>Pristionchus</taxon>
    </lineage>
</organism>
<dbReference type="Proteomes" id="UP000005239">
    <property type="component" value="Unassembled WGS sequence"/>
</dbReference>
<name>A0A2A6BMI7_PRIPA</name>
<dbReference type="EnsemblMetazoa" id="PPA06733.1">
    <property type="protein sequence ID" value="PPA06733.1"/>
    <property type="gene ID" value="WBGene00096287"/>
</dbReference>
<proteinExistence type="predicted"/>
<protein>
    <submittedName>
        <fullName evidence="1">Uncharacterized protein</fullName>
    </submittedName>
</protein>
<accession>A0A2A6BMI7</accession>
<keyword evidence="2" id="KW-1185">Reference proteome</keyword>
<evidence type="ECO:0000313" key="1">
    <source>
        <dbReference type="EnsemblMetazoa" id="PPA06733.1"/>
    </source>
</evidence>